<dbReference type="Pfam" id="PF00067">
    <property type="entry name" value="p450"/>
    <property type="match status" value="1"/>
</dbReference>
<dbReference type="SUPFAM" id="SSF48264">
    <property type="entry name" value="Cytochrome P450"/>
    <property type="match status" value="1"/>
</dbReference>
<gene>
    <name evidence="2" type="ORF">ACFOSH_03960</name>
</gene>
<dbReference type="PRINTS" id="PR00359">
    <property type="entry name" value="BP450"/>
</dbReference>
<comment type="caution">
    <text evidence="2">The sequence shown here is derived from an EMBL/GenBank/DDBJ whole genome shotgun (WGS) entry which is preliminary data.</text>
</comment>
<dbReference type="InterPro" id="IPR001128">
    <property type="entry name" value="Cyt_P450"/>
</dbReference>
<dbReference type="RefSeq" id="WP_378237253.1">
    <property type="nucleotide sequence ID" value="NZ_JBHRWK010000007.1"/>
</dbReference>
<protein>
    <submittedName>
        <fullName evidence="2">Cytochrome P450</fullName>
    </submittedName>
</protein>
<evidence type="ECO:0000256" key="1">
    <source>
        <dbReference type="ARBA" id="ARBA00010617"/>
    </source>
</evidence>
<dbReference type="Proteomes" id="UP001595645">
    <property type="component" value="Unassembled WGS sequence"/>
</dbReference>
<reference evidence="3" key="1">
    <citation type="journal article" date="2019" name="Int. J. Syst. Evol. Microbiol.">
        <title>The Global Catalogue of Microorganisms (GCM) 10K type strain sequencing project: providing services to taxonomists for standard genome sequencing and annotation.</title>
        <authorList>
            <consortium name="The Broad Institute Genomics Platform"/>
            <consortium name="The Broad Institute Genome Sequencing Center for Infectious Disease"/>
            <person name="Wu L."/>
            <person name="Ma J."/>
        </authorList>
    </citation>
    <scope>NUCLEOTIDE SEQUENCE [LARGE SCALE GENOMIC DNA]</scope>
    <source>
        <strain evidence="3">CGMCC 4.7676</strain>
    </source>
</reference>
<dbReference type="InterPro" id="IPR036396">
    <property type="entry name" value="Cyt_P450_sf"/>
</dbReference>
<comment type="similarity">
    <text evidence="1">Belongs to the cytochrome P450 family.</text>
</comment>
<name>A0ABV7NQ87_9PSEU</name>
<keyword evidence="3" id="KW-1185">Reference proteome</keyword>
<dbReference type="Gene3D" id="1.10.630.10">
    <property type="entry name" value="Cytochrome P450"/>
    <property type="match status" value="1"/>
</dbReference>
<dbReference type="PANTHER" id="PTHR46696:SF6">
    <property type="entry name" value="P450, PUTATIVE (EUROFUNG)-RELATED"/>
    <property type="match status" value="1"/>
</dbReference>
<dbReference type="EMBL" id="JBHRWK010000007">
    <property type="protein sequence ID" value="MFC3448581.1"/>
    <property type="molecule type" value="Genomic_DNA"/>
</dbReference>
<accession>A0ABV7NQ87</accession>
<evidence type="ECO:0000313" key="3">
    <source>
        <dbReference type="Proteomes" id="UP001595645"/>
    </source>
</evidence>
<evidence type="ECO:0000313" key="2">
    <source>
        <dbReference type="EMBL" id="MFC3448581.1"/>
    </source>
</evidence>
<organism evidence="2 3">
    <name type="scientific">Amycolatopsis speibonae</name>
    <dbReference type="NCBI Taxonomy" id="1450224"/>
    <lineage>
        <taxon>Bacteria</taxon>
        <taxon>Bacillati</taxon>
        <taxon>Actinomycetota</taxon>
        <taxon>Actinomycetes</taxon>
        <taxon>Pseudonocardiales</taxon>
        <taxon>Pseudonocardiaceae</taxon>
        <taxon>Amycolatopsis</taxon>
    </lineage>
</organism>
<dbReference type="InterPro" id="IPR002397">
    <property type="entry name" value="Cyt_P450_B"/>
</dbReference>
<proteinExistence type="inferred from homology"/>
<sequence length="427" mass="47075">MSTEAFADFSPYDTAVLANPYPYYAWMRERALVYRSPLGSAAWMFTQPGDPEGPVYVVTGYQQIVEVLENPTVFTSEAKTGPPPPPAVRKELESGYPLTPTSFNTDPPEHAKKRRLIQRAMSAERVVSREPRLRAIADDLIDGFAADGETDLFREFCLPYNKTAMFDLLGAPTEDHDRIAAWNENYLRLAIPGNPPEEEGTAAKELVAYQRYLEAAIDLRRTAPRDDVFSVLATAAPEHQRDMAETVWGLVVLIGAGQGTAAEALGNVLHLLLSDPDRWDALREHRESIPAAVEEGLRLEGPVLWMPRRTSRDVELGGVMLEAGTYIVVGYSAANRDPSAFPEPDHYDLRRGGEGPCGRHVAIGRGVHTCVGAHFARGTLRVGVNALLDRLPGLRLRPGWEAKFFPPTPMFRCVAELPVTWSGGGET</sequence>
<dbReference type="PANTHER" id="PTHR46696">
    <property type="entry name" value="P450, PUTATIVE (EUROFUNG)-RELATED"/>
    <property type="match status" value="1"/>
</dbReference>